<dbReference type="InterPro" id="IPR001279">
    <property type="entry name" value="Metallo-B-lactamas"/>
</dbReference>
<dbReference type="InterPro" id="IPR041516">
    <property type="entry name" value="LACTB2_WH"/>
</dbReference>
<protein>
    <submittedName>
        <fullName evidence="3">MBL fold metallo-hydrolase</fullName>
    </submittedName>
</protein>
<dbReference type="Pfam" id="PF00753">
    <property type="entry name" value="Lactamase_B"/>
    <property type="match status" value="1"/>
</dbReference>
<dbReference type="PROSITE" id="PS51462">
    <property type="entry name" value="NUDIX"/>
    <property type="match status" value="1"/>
</dbReference>
<dbReference type="InterPro" id="IPR015797">
    <property type="entry name" value="NUDIX_hydrolase-like_dom_sf"/>
</dbReference>
<evidence type="ECO:0000256" key="1">
    <source>
        <dbReference type="SAM" id="MobiDB-lite"/>
    </source>
</evidence>
<dbReference type="InterPro" id="IPR036866">
    <property type="entry name" value="RibonucZ/Hydroxyglut_hydro"/>
</dbReference>
<dbReference type="Gene3D" id="1.10.10.10">
    <property type="entry name" value="Winged helix-like DNA-binding domain superfamily/Winged helix DNA-binding domain"/>
    <property type="match status" value="1"/>
</dbReference>
<accession>A0ABT5YDQ4</accession>
<feature type="domain" description="Nudix hydrolase" evidence="2">
    <location>
        <begin position="1"/>
        <end position="203"/>
    </location>
</feature>
<evidence type="ECO:0000313" key="3">
    <source>
        <dbReference type="EMBL" id="MDF0751793.1"/>
    </source>
</evidence>
<comment type="caution">
    <text evidence="3">The sequence shown here is derived from an EMBL/GenBank/DDBJ whole genome shotgun (WGS) entry which is preliminary data.</text>
</comment>
<proteinExistence type="predicted"/>
<dbReference type="Gene3D" id="3.60.15.10">
    <property type="entry name" value="Ribonuclease Z/Hydroxyacylglutathione hydrolase-like"/>
    <property type="match status" value="1"/>
</dbReference>
<dbReference type="CDD" id="cd18870">
    <property type="entry name" value="NUDIX_AcylCoAdiphos_Nudt19"/>
    <property type="match status" value="1"/>
</dbReference>
<dbReference type="InterPro" id="IPR050662">
    <property type="entry name" value="Sec-metab_biosynth-thioest"/>
</dbReference>
<dbReference type="InterPro" id="IPR000086">
    <property type="entry name" value="NUDIX_hydrolase_dom"/>
</dbReference>
<dbReference type="Proteomes" id="UP001143391">
    <property type="component" value="Unassembled WGS sequence"/>
</dbReference>
<reference evidence="3" key="1">
    <citation type="submission" date="2022-07" db="EMBL/GenBank/DDBJ databases">
        <title>Marinobacter iranensis a new bacterium isolate from a hipersaline lake in Iran.</title>
        <authorList>
            <person name="Mohammad A.M.A."/>
            <person name="Cristina S.-P."/>
            <person name="Antonio V."/>
        </authorList>
    </citation>
    <scope>NUCLEOTIDE SEQUENCE</scope>
    <source>
        <strain evidence="3">71-i</strain>
    </source>
</reference>
<dbReference type="Pfam" id="PF17778">
    <property type="entry name" value="WHD_BLACT"/>
    <property type="match status" value="1"/>
</dbReference>
<dbReference type="PANTHER" id="PTHR23131">
    <property type="entry name" value="ENDORIBONUCLEASE LACTB2"/>
    <property type="match status" value="1"/>
</dbReference>
<evidence type="ECO:0000259" key="2">
    <source>
        <dbReference type="PROSITE" id="PS51462"/>
    </source>
</evidence>
<dbReference type="PANTHER" id="PTHR23131:SF0">
    <property type="entry name" value="ENDORIBONUCLEASE LACTB2"/>
    <property type="match status" value="1"/>
</dbReference>
<dbReference type="SUPFAM" id="SSF56281">
    <property type="entry name" value="Metallo-hydrolase/oxidoreductase"/>
    <property type="match status" value="1"/>
</dbReference>
<dbReference type="Gene3D" id="3.90.79.10">
    <property type="entry name" value="Nucleoside Triphosphate Pyrophosphohydrolase"/>
    <property type="match status" value="1"/>
</dbReference>
<organism evidence="3 4">
    <name type="scientific">Marinobacter iranensis</name>
    <dbReference type="NCBI Taxonomy" id="2962607"/>
    <lineage>
        <taxon>Bacteria</taxon>
        <taxon>Pseudomonadati</taxon>
        <taxon>Pseudomonadota</taxon>
        <taxon>Gammaproteobacteria</taxon>
        <taxon>Pseudomonadales</taxon>
        <taxon>Marinobacteraceae</taxon>
        <taxon>Marinobacter</taxon>
    </lineage>
</organism>
<sequence length="545" mass="58993">MDIRAAATLVLVKDTAEGLKLLLLQRTWEAVFMPGYFVFPGGSVDERESSGREHAIGLRDADIGKTMSLDEGGAEYMLAAVRECFEEAGVLLALDQNGADITNDHPAHGDRGALFRGDVTLAELCRHHKLTIPLDRLAYLGHWVTPPGPPRRFDTRFFIAVAPEGQLASHDGMETIDHIWLSPKQALEDHRSGRRLLGLPTIGTLRILTDFDTTEALMRYAHANPPEPYPSKPWPAVKKGKPVMLEPGAPAYDEAVKLDPEGEGATHAEIVPGEPVEVAAGVVRLTAPNPGMMTGPGTNTYVLGHKRFTVLDPGPDDATHIERILEITGGAIEQVVVTHTHLDHSPATTALKARTGCRVYGQPAPSGASQDQAFAPDEEPVNGSLIETDAGTLKALHTPGHASNHLCYLLMEQELLFSGDHIMQGSTVVINPPDGDMKAYLESLYDLLSEPVRCIAPAHGFLMGRPEAVIDYLITHRLAREHKIARALKHLSPATLKALTAEAYDDVPTALHGVAARSALAHLLKLESDGRASREDETWNATAHT</sequence>
<keyword evidence="4" id="KW-1185">Reference proteome</keyword>
<name>A0ABT5YDQ4_9GAMM</name>
<feature type="region of interest" description="Disordered" evidence="1">
    <location>
        <begin position="362"/>
        <end position="384"/>
    </location>
</feature>
<dbReference type="CDD" id="cd16278">
    <property type="entry name" value="metallo-hydrolase-like_MBL-fold"/>
    <property type="match status" value="1"/>
</dbReference>
<dbReference type="RefSeq" id="WP_275708449.1">
    <property type="nucleotide sequence ID" value="NZ_JANCMW010000011.1"/>
</dbReference>
<dbReference type="SUPFAM" id="SSF55811">
    <property type="entry name" value="Nudix"/>
    <property type="match status" value="1"/>
</dbReference>
<dbReference type="SMART" id="SM00849">
    <property type="entry name" value="Lactamase_B"/>
    <property type="match status" value="1"/>
</dbReference>
<dbReference type="InterPro" id="IPR036388">
    <property type="entry name" value="WH-like_DNA-bd_sf"/>
</dbReference>
<evidence type="ECO:0000313" key="4">
    <source>
        <dbReference type="Proteomes" id="UP001143391"/>
    </source>
</evidence>
<dbReference type="EMBL" id="JANCMW010000011">
    <property type="protein sequence ID" value="MDF0751793.1"/>
    <property type="molecule type" value="Genomic_DNA"/>
</dbReference>
<gene>
    <name evidence="3" type="ORF">NLU14_16300</name>
</gene>